<dbReference type="OrthoDB" id="5144514at2759"/>
<accession>A0A9P4UFT5</accession>
<protein>
    <submittedName>
        <fullName evidence="2">Uncharacterized protein</fullName>
    </submittedName>
</protein>
<reference evidence="2" key="1">
    <citation type="journal article" date="2020" name="Stud. Mycol.">
        <title>101 Dothideomycetes genomes: a test case for predicting lifestyles and emergence of pathogens.</title>
        <authorList>
            <person name="Haridas S."/>
            <person name="Albert R."/>
            <person name="Binder M."/>
            <person name="Bloem J."/>
            <person name="Labutti K."/>
            <person name="Salamov A."/>
            <person name="Andreopoulos B."/>
            <person name="Baker S."/>
            <person name="Barry K."/>
            <person name="Bills G."/>
            <person name="Bluhm B."/>
            <person name="Cannon C."/>
            <person name="Castanera R."/>
            <person name="Culley D."/>
            <person name="Daum C."/>
            <person name="Ezra D."/>
            <person name="Gonzalez J."/>
            <person name="Henrissat B."/>
            <person name="Kuo A."/>
            <person name="Liang C."/>
            <person name="Lipzen A."/>
            <person name="Lutzoni F."/>
            <person name="Magnuson J."/>
            <person name="Mondo S."/>
            <person name="Nolan M."/>
            <person name="Ohm R."/>
            <person name="Pangilinan J."/>
            <person name="Park H.-J."/>
            <person name="Ramirez L."/>
            <person name="Alfaro M."/>
            <person name="Sun H."/>
            <person name="Tritt A."/>
            <person name="Yoshinaga Y."/>
            <person name="Zwiers L.-H."/>
            <person name="Turgeon B."/>
            <person name="Goodwin S."/>
            <person name="Spatafora J."/>
            <person name="Crous P."/>
            <person name="Grigoriev I."/>
        </authorList>
    </citation>
    <scope>NUCLEOTIDE SEQUENCE</scope>
    <source>
        <strain evidence="2">CBS 690.94</strain>
    </source>
</reference>
<sequence length="199" mass="21459">MRVPTTSTTTEPYGSLVITQRLPQPTLSRTNQPRSAPPSSSIAATTPSASGTPPHTQPPAQTLYSPITGKPGKPTKPSRNPSPRVPKRPTRSSTRKGLFYYDFSFVDCAKDIAYRQGNAERCPGWDAGLQIQGTSGCKEMICGKGERCIHNGQGAYYIDESVQKWGLGEPVGTCPNYKEGIEIGFVLCSSAPPLTKELD</sequence>
<dbReference type="Proteomes" id="UP000799764">
    <property type="component" value="Unassembled WGS sequence"/>
</dbReference>
<name>A0A9P4UFT5_9PLEO</name>
<feature type="compositionally biased region" description="Polar residues" evidence="1">
    <location>
        <begin position="1"/>
        <end position="32"/>
    </location>
</feature>
<organism evidence="2 3">
    <name type="scientific">Karstenula rhodostoma CBS 690.94</name>
    <dbReference type="NCBI Taxonomy" id="1392251"/>
    <lineage>
        <taxon>Eukaryota</taxon>
        <taxon>Fungi</taxon>
        <taxon>Dikarya</taxon>
        <taxon>Ascomycota</taxon>
        <taxon>Pezizomycotina</taxon>
        <taxon>Dothideomycetes</taxon>
        <taxon>Pleosporomycetidae</taxon>
        <taxon>Pleosporales</taxon>
        <taxon>Massarineae</taxon>
        <taxon>Didymosphaeriaceae</taxon>
        <taxon>Karstenula</taxon>
    </lineage>
</organism>
<feature type="compositionally biased region" description="Low complexity" evidence="1">
    <location>
        <begin position="68"/>
        <end position="77"/>
    </location>
</feature>
<dbReference type="EMBL" id="MU001495">
    <property type="protein sequence ID" value="KAF2448385.1"/>
    <property type="molecule type" value="Genomic_DNA"/>
</dbReference>
<evidence type="ECO:0000313" key="2">
    <source>
        <dbReference type="EMBL" id="KAF2448385.1"/>
    </source>
</evidence>
<feature type="compositionally biased region" description="Low complexity" evidence="1">
    <location>
        <begin position="33"/>
        <end position="54"/>
    </location>
</feature>
<evidence type="ECO:0000256" key="1">
    <source>
        <dbReference type="SAM" id="MobiDB-lite"/>
    </source>
</evidence>
<proteinExistence type="predicted"/>
<feature type="region of interest" description="Disordered" evidence="1">
    <location>
        <begin position="1"/>
        <end position="93"/>
    </location>
</feature>
<comment type="caution">
    <text evidence="2">The sequence shown here is derived from an EMBL/GenBank/DDBJ whole genome shotgun (WGS) entry which is preliminary data.</text>
</comment>
<keyword evidence="3" id="KW-1185">Reference proteome</keyword>
<dbReference type="AlphaFoldDB" id="A0A9P4UFT5"/>
<evidence type="ECO:0000313" key="3">
    <source>
        <dbReference type="Proteomes" id="UP000799764"/>
    </source>
</evidence>
<gene>
    <name evidence="2" type="ORF">P171DRAFT_440770</name>
</gene>